<dbReference type="InterPro" id="IPR011051">
    <property type="entry name" value="RmlC_Cupin_sf"/>
</dbReference>
<gene>
    <name evidence="4" type="ORF">DCMF_25110</name>
</gene>
<reference evidence="4 5" key="1">
    <citation type="submission" date="2016-10" db="EMBL/GenBank/DDBJ databases">
        <title>Complete Genome Sequence of Peptococcaceae strain DCMF.</title>
        <authorList>
            <person name="Edwards R.J."/>
            <person name="Holland S.I."/>
            <person name="Deshpande N.P."/>
            <person name="Wong Y.K."/>
            <person name="Ertan H."/>
            <person name="Manefield M."/>
            <person name="Russell T.L."/>
            <person name="Lee M.J."/>
        </authorList>
    </citation>
    <scope>NUCLEOTIDE SEQUENCE [LARGE SCALE GENOMIC DNA]</scope>
    <source>
        <strain evidence="4 5">DCMF</strain>
    </source>
</reference>
<dbReference type="EMBL" id="CP017634">
    <property type="protein sequence ID" value="ATW27596.1"/>
    <property type="molecule type" value="Genomic_DNA"/>
</dbReference>
<dbReference type="KEGG" id="fwa:DCMF_25110"/>
<dbReference type="InterPro" id="IPR014710">
    <property type="entry name" value="RmlC-like_jellyroll"/>
</dbReference>
<name>A0A3G1KYN1_FORW1</name>
<dbReference type="GO" id="GO:0010011">
    <property type="term" value="F:auxin binding"/>
    <property type="evidence" value="ECO:0007669"/>
    <property type="project" value="InterPro"/>
</dbReference>
<evidence type="ECO:0000313" key="4">
    <source>
        <dbReference type="EMBL" id="ATW27596.1"/>
    </source>
</evidence>
<keyword evidence="5" id="KW-1185">Reference proteome</keyword>
<dbReference type="Pfam" id="PF02041">
    <property type="entry name" value="Auxin_BP"/>
    <property type="match status" value="1"/>
</dbReference>
<keyword evidence="3" id="KW-0927">Auxin signaling pathway</keyword>
<sequence>MKKYQEFEAWKKGDATATYYEDNLKSARGVSKTREKLMAVIHPEDMPWEECCQGKIKHMTNDQMDVIAKTVNTYIQEIPAGSKSGKHRHMAEEVVIVLEGRGYDLHWDVDMELTHRYEWVADKEPKRFDWEAGDIVVIPVNTVHQHFNADPDHPARIISAVNTVYKLLDYDDLEQIEPAPEYSPNKG</sequence>
<dbReference type="SUPFAM" id="SSF51182">
    <property type="entry name" value="RmlC-like cupins"/>
    <property type="match status" value="1"/>
</dbReference>
<evidence type="ECO:0000313" key="5">
    <source>
        <dbReference type="Proteomes" id="UP000323521"/>
    </source>
</evidence>
<dbReference type="InterPro" id="IPR000526">
    <property type="entry name" value="Auxin-bd"/>
</dbReference>
<dbReference type="RefSeq" id="WP_214658892.1">
    <property type="nucleotide sequence ID" value="NZ_CP017634.1"/>
</dbReference>
<accession>A0A3G1KYN1</accession>
<dbReference type="Gene3D" id="2.60.120.10">
    <property type="entry name" value="Jelly Rolls"/>
    <property type="match status" value="1"/>
</dbReference>
<dbReference type="Proteomes" id="UP000323521">
    <property type="component" value="Chromosome"/>
</dbReference>
<comment type="subcellular location">
    <subcellularLocation>
        <location evidence="1">Endoplasmic reticulum lumen</location>
    </subcellularLocation>
</comment>
<evidence type="ECO:0000256" key="2">
    <source>
        <dbReference type="ARBA" id="ARBA00023170"/>
    </source>
</evidence>
<protein>
    <submittedName>
        <fullName evidence="4">Uncharacterized protein</fullName>
    </submittedName>
</protein>
<evidence type="ECO:0000256" key="3">
    <source>
        <dbReference type="ARBA" id="ARBA00023294"/>
    </source>
</evidence>
<dbReference type="AlphaFoldDB" id="A0A3G1KYN1"/>
<organism evidence="4 5">
    <name type="scientific">Formimonas warabiya</name>
    <dbReference type="NCBI Taxonomy" id="1761012"/>
    <lineage>
        <taxon>Bacteria</taxon>
        <taxon>Bacillati</taxon>
        <taxon>Bacillota</taxon>
        <taxon>Clostridia</taxon>
        <taxon>Eubacteriales</taxon>
        <taxon>Peptococcaceae</taxon>
        <taxon>Candidatus Formimonas</taxon>
    </lineage>
</organism>
<proteinExistence type="predicted"/>
<keyword evidence="2" id="KW-0675">Receptor</keyword>
<evidence type="ECO:0000256" key="1">
    <source>
        <dbReference type="ARBA" id="ARBA00004319"/>
    </source>
</evidence>
<dbReference type="GO" id="GO:0009734">
    <property type="term" value="P:auxin-activated signaling pathway"/>
    <property type="evidence" value="ECO:0007669"/>
    <property type="project" value="UniProtKB-KW"/>
</dbReference>